<name>A0A174HIW4_9CLOT</name>
<dbReference type="SUPFAM" id="SSF53067">
    <property type="entry name" value="Actin-like ATPase domain"/>
    <property type="match status" value="2"/>
</dbReference>
<accession>A0A174HIW4</accession>
<dbReference type="Pfam" id="PF17989">
    <property type="entry name" value="ALP_N"/>
    <property type="match status" value="1"/>
</dbReference>
<dbReference type="InterPro" id="IPR049067">
    <property type="entry name" value="MreB-like_C"/>
</dbReference>
<evidence type="ECO:0000259" key="1">
    <source>
        <dbReference type="Pfam" id="PF17989"/>
    </source>
</evidence>
<evidence type="ECO:0000313" key="4">
    <source>
        <dbReference type="Proteomes" id="UP000095558"/>
    </source>
</evidence>
<dbReference type="RefSeq" id="WP_055277797.1">
    <property type="nucleotide sequence ID" value="NZ_CYZV01000047.1"/>
</dbReference>
<dbReference type="InterPro" id="IPR043129">
    <property type="entry name" value="ATPase_NBD"/>
</dbReference>
<dbReference type="Gene3D" id="3.30.420.40">
    <property type="match status" value="2"/>
</dbReference>
<dbReference type="EMBL" id="CYZV01000047">
    <property type="protein sequence ID" value="CUO74833.1"/>
    <property type="molecule type" value="Genomic_DNA"/>
</dbReference>
<feature type="domain" description="Actin-like protein N-terminal" evidence="1">
    <location>
        <begin position="5"/>
        <end position="133"/>
    </location>
</feature>
<organism evidence="3 4">
    <name type="scientific">Clostridium disporicum</name>
    <dbReference type="NCBI Taxonomy" id="84024"/>
    <lineage>
        <taxon>Bacteria</taxon>
        <taxon>Bacillati</taxon>
        <taxon>Bacillota</taxon>
        <taxon>Clostridia</taxon>
        <taxon>Eubacteriales</taxon>
        <taxon>Clostridiaceae</taxon>
        <taxon>Clostridium</taxon>
    </lineage>
</organism>
<evidence type="ECO:0000259" key="2">
    <source>
        <dbReference type="Pfam" id="PF21522"/>
    </source>
</evidence>
<gene>
    <name evidence="3" type="ORF">ERS852470_03247</name>
</gene>
<proteinExistence type="predicted"/>
<evidence type="ECO:0000313" key="3">
    <source>
        <dbReference type="EMBL" id="CUO74833.1"/>
    </source>
</evidence>
<protein>
    <submittedName>
        <fullName evidence="3">StbA family protein</fullName>
    </submittedName>
</protein>
<dbReference type="AlphaFoldDB" id="A0A174HIW4"/>
<dbReference type="Proteomes" id="UP000095558">
    <property type="component" value="Unassembled WGS sequence"/>
</dbReference>
<dbReference type="InterPro" id="IPR040607">
    <property type="entry name" value="ALP_N"/>
</dbReference>
<feature type="domain" description="Actin homologue MreB-like C-terminal" evidence="2">
    <location>
        <begin position="154"/>
        <end position="265"/>
    </location>
</feature>
<sequence length="300" mass="33655">METIGVDLGNCNIKTSKGIIVPSLITRGENYLISTGYQLEFNNEILIIGEGDYDTNLDKISKENLLPMLCLALGLSTKEEFIRIVLGLPINQYRSKKDKMIEVIEDNKILNFKLNGIERTIYIEDAAIFPEGVATYYSLGVDKRRELIEKDLIVLDIGGRTTDIALLKAGKKRSVAKSTSLDVGMINIYNDMINEINSLYTLGLNIEDAEGIIKNGLEVDGEKKDTTFIKNIIRNNIEKVFKELNISYPVRTSPILVTGGGGRSFFKSIKKRYPSAQIIEDNLFSNALGYKKVGEKLWRD</sequence>
<dbReference type="Pfam" id="PF21522">
    <property type="entry name" value="MreB-like_C"/>
    <property type="match status" value="1"/>
</dbReference>
<reference evidence="3 4" key="1">
    <citation type="submission" date="2015-09" db="EMBL/GenBank/DDBJ databases">
        <authorList>
            <consortium name="Pathogen Informatics"/>
        </authorList>
    </citation>
    <scope>NUCLEOTIDE SEQUENCE [LARGE SCALE GENOMIC DNA]</scope>
    <source>
        <strain evidence="3 4">2789STDY5834855</strain>
    </source>
</reference>